<gene>
    <name evidence="4" type="primary">FAM227A</name>
</gene>
<keyword evidence="3" id="KW-1185">Reference proteome</keyword>
<dbReference type="CTD" id="646851"/>
<feature type="region of interest" description="Disordered" evidence="2">
    <location>
        <begin position="482"/>
        <end position="540"/>
    </location>
</feature>
<organism evidence="3 4">
    <name type="scientific">Sapajus apella</name>
    <name type="common">Brown-capped capuchin</name>
    <name type="synonym">Cebus apella</name>
    <dbReference type="NCBI Taxonomy" id="9515"/>
    <lineage>
        <taxon>Eukaryota</taxon>
        <taxon>Metazoa</taxon>
        <taxon>Chordata</taxon>
        <taxon>Craniata</taxon>
        <taxon>Vertebrata</taxon>
        <taxon>Euteleostomi</taxon>
        <taxon>Mammalia</taxon>
        <taxon>Eutheria</taxon>
        <taxon>Euarchontoglires</taxon>
        <taxon>Primates</taxon>
        <taxon>Haplorrhini</taxon>
        <taxon>Platyrrhini</taxon>
        <taxon>Cebidae</taxon>
        <taxon>Cebinae</taxon>
        <taxon>Sapajus</taxon>
    </lineage>
</organism>
<evidence type="ECO:0000313" key="4">
    <source>
        <dbReference type="RefSeq" id="XP_032122604.1"/>
    </source>
</evidence>
<feature type="compositionally biased region" description="Low complexity" evidence="2">
    <location>
        <begin position="297"/>
        <end position="319"/>
    </location>
</feature>
<evidence type="ECO:0000256" key="1">
    <source>
        <dbReference type="ARBA" id="ARBA00008666"/>
    </source>
</evidence>
<dbReference type="Pfam" id="PF14922">
    <property type="entry name" value="FWWh"/>
    <property type="match status" value="1"/>
</dbReference>
<accession>A0A6J3GY70</accession>
<feature type="region of interest" description="Disordered" evidence="2">
    <location>
        <begin position="291"/>
        <end position="330"/>
    </location>
</feature>
<evidence type="ECO:0000313" key="3">
    <source>
        <dbReference type="Proteomes" id="UP000504640"/>
    </source>
</evidence>
<dbReference type="AlphaFoldDB" id="A0A6J3GY70"/>
<dbReference type="InterPro" id="IPR029417">
    <property type="entry name" value="FAM227"/>
</dbReference>
<dbReference type="GeneID" id="116542052"/>
<dbReference type="PANTHER" id="PTHR33560">
    <property type="entry name" value="PROTEIN FAM227B"/>
    <property type="match status" value="1"/>
</dbReference>
<evidence type="ECO:0000256" key="2">
    <source>
        <dbReference type="SAM" id="MobiDB-lite"/>
    </source>
</evidence>
<dbReference type="PANTHER" id="PTHR33560:SF1">
    <property type="entry name" value="PROTEIN FAM227A"/>
    <property type="match status" value="1"/>
</dbReference>
<dbReference type="Proteomes" id="UP000504640">
    <property type="component" value="Unplaced"/>
</dbReference>
<sequence length="553" mass="64312">MNHFRKMEVINLTALPMIPVDEHLAVSLVSRNAMVKTVRKELEDNPPSCLIGSMHQVNQKIADINLHTELPANSLKTADKNLLAELYQYSNFNSSKPSKLPNGVDFCDMVGNVIRSERNHVSGKCFCSGRELEKFLSSPSVRAIWLDSFWWIFHERYQPNKELQNNLFDRIAQHYALLLFHVPKSHYEEALIKRLPSLLSKAVYTSFCCCFPQSWFNTHEFKSDICNTMSLWISGTYPCPQSYDSWDYSELDPERFRREELMSQRRLRKGREFSLFTGKRAFFQKPAQSRKFYPPQSFSANSPSEKSSSAKQNSEKSSQIQDTAKEHHFQTLVLKKPTEEAKRISEARECENMFPKKSCDAGRSPEMTSNLFNIYGRSPLIVYFLHNYASLQQHGKDVLIVRREKTTGTPESTLTYTDVIKETLCSMKKRKDNLNQLYQLHWSEWNYFDKYLKELQDNFSREMKNIDQKAADKKKANHMFIPPSAFSEESPDKKTKGSFQREIEFKEGKGGEGKRRETEVEHFSLLASKPQGTPQPGTRFQNYRIQFLEPQNP</sequence>
<name>A0A6J3GY70_SAPAP</name>
<proteinExistence type="inferred from homology"/>
<protein>
    <submittedName>
        <fullName evidence="4">Protein FAM227A isoform X5</fullName>
    </submittedName>
</protein>
<feature type="compositionally biased region" description="Polar residues" evidence="2">
    <location>
        <begin position="530"/>
        <end position="540"/>
    </location>
</feature>
<reference evidence="4" key="1">
    <citation type="submission" date="2025-08" db="UniProtKB">
        <authorList>
            <consortium name="RefSeq"/>
        </authorList>
    </citation>
    <scope>IDENTIFICATION</scope>
    <source>
        <tissue evidence="4">Blood</tissue>
    </source>
</reference>
<feature type="compositionally biased region" description="Basic and acidic residues" evidence="2">
    <location>
        <begin position="490"/>
        <end position="522"/>
    </location>
</feature>
<comment type="similarity">
    <text evidence="1">Belongs to the FAM227 family.</text>
</comment>
<dbReference type="RefSeq" id="XP_032122604.1">
    <property type="nucleotide sequence ID" value="XM_032266713.1"/>
</dbReference>